<proteinExistence type="predicted"/>
<dbReference type="SUPFAM" id="SSF47413">
    <property type="entry name" value="lambda repressor-like DNA-binding domains"/>
    <property type="match status" value="1"/>
</dbReference>
<reference evidence="2 3" key="1">
    <citation type="submission" date="2018-02" db="EMBL/GenBank/DDBJ databases">
        <title>Subsurface microbial communities from deep shales in Ohio and West Virginia, USA.</title>
        <authorList>
            <person name="Wrighton K."/>
        </authorList>
    </citation>
    <scope>NUCLEOTIDE SEQUENCE [LARGE SCALE GENOMIC DNA]</scope>
    <source>
        <strain evidence="2 3">OWC-G53F</strain>
    </source>
</reference>
<evidence type="ECO:0000313" key="2">
    <source>
        <dbReference type="EMBL" id="PPK64279.1"/>
    </source>
</evidence>
<keyword evidence="2" id="KW-0238">DNA-binding</keyword>
<accession>A0A2S6GGD7</accession>
<dbReference type="Proteomes" id="UP000238071">
    <property type="component" value="Unassembled WGS sequence"/>
</dbReference>
<dbReference type="InterPro" id="IPR039554">
    <property type="entry name" value="HigA2-like_HTH"/>
</dbReference>
<dbReference type="EMBL" id="PTIY01000027">
    <property type="protein sequence ID" value="PPK64279.1"/>
    <property type="molecule type" value="Genomic_DNA"/>
</dbReference>
<dbReference type="Pfam" id="PF13744">
    <property type="entry name" value="HTH_37"/>
    <property type="match status" value="1"/>
</dbReference>
<dbReference type="OrthoDB" id="129377at2"/>
<gene>
    <name evidence="2" type="ORF">B0F88_12725</name>
</gene>
<comment type="caution">
    <text evidence="2">The sequence shown here is derived from an EMBL/GenBank/DDBJ whole genome shotgun (WGS) entry which is preliminary data.</text>
</comment>
<dbReference type="AlphaFoldDB" id="A0A2S6GGD7"/>
<evidence type="ECO:0000259" key="1">
    <source>
        <dbReference type="Pfam" id="PF13744"/>
    </source>
</evidence>
<dbReference type="RefSeq" id="WP_104425408.1">
    <property type="nucleotide sequence ID" value="NZ_PTIY01000027.1"/>
</dbReference>
<keyword evidence="3" id="KW-1185">Reference proteome</keyword>
<dbReference type="InterPro" id="IPR010982">
    <property type="entry name" value="Lambda_DNA-bd_dom_sf"/>
</dbReference>
<protein>
    <submittedName>
        <fullName evidence="2">Putative XRE-type DNA-binding protein</fullName>
    </submittedName>
</protein>
<dbReference type="Gene3D" id="1.10.260.40">
    <property type="entry name" value="lambda repressor-like DNA-binding domains"/>
    <property type="match status" value="1"/>
</dbReference>
<evidence type="ECO:0000313" key="3">
    <source>
        <dbReference type="Proteomes" id="UP000238071"/>
    </source>
</evidence>
<sequence length="108" mass="12140">MNDEPFEIIRGSGNVFADFGHPNAAVEQLKALLAAEIIGVLDDRACTVRKAEELTGIAAADFSRIRKTKLDRFTIDRLMTILKRLDQDVDVHVTVRPHRESADIQRLL</sequence>
<organism evidence="2 3">
    <name type="scientific">Methylobacter tundripaludum</name>
    <dbReference type="NCBI Taxonomy" id="173365"/>
    <lineage>
        <taxon>Bacteria</taxon>
        <taxon>Pseudomonadati</taxon>
        <taxon>Pseudomonadota</taxon>
        <taxon>Gammaproteobacteria</taxon>
        <taxon>Methylococcales</taxon>
        <taxon>Methylococcaceae</taxon>
        <taxon>Methylobacter</taxon>
    </lineage>
</organism>
<name>A0A2S6GGD7_9GAMM</name>
<dbReference type="GO" id="GO:0003677">
    <property type="term" value="F:DNA binding"/>
    <property type="evidence" value="ECO:0007669"/>
    <property type="project" value="UniProtKB-KW"/>
</dbReference>
<feature type="domain" description="HigA2-like helix-turn-helix" evidence="1">
    <location>
        <begin position="15"/>
        <end position="93"/>
    </location>
</feature>